<protein>
    <submittedName>
        <fullName evidence="9">Efflux RND transporter periplasmic adaptor subunit</fullName>
    </submittedName>
</protein>
<dbReference type="PRINTS" id="PR01490">
    <property type="entry name" value="RTXTOXIND"/>
</dbReference>
<evidence type="ECO:0000256" key="1">
    <source>
        <dbReference type="ARBA" id="ARBA00009477"/>
    </source>
</evidence>
<dbReference type="PANTHER" id="PTHR30097">
    <property type="entry name" value="CATION EFFLUX SYSTEM PROTEIN CUSB"/>
    <property type="match status" value="1"/>
</dbReference>
<dbReference type="OrthoDB" id="9806939at2"/>
<dbReference type="Gene3D" id="2.40.420.20">
    <property type="match status" value="1"/>
</dbReference>
<dbReference type="GO" id="GO:0022857">
    <property type="term" value="F:transmembrane transporter activity"/>
    <property type="evidence" value="ECO:0007669"/>
    <property type="project" value="InterPro"/>
</dbReference>
<dbReference type="GO" id="GO:0016020">
    <property type="term" value="C:membrane"/>
    <property type="evidence" value="ECO:0007669"/>
    <property type="project" value="InterPro"/>
</dbReference>
<dbReference type="InterPro" id="IPR006143">
    <property type="entry name" value="RND_pump_MFP"/>
</dbReference>
<dbReference type="GO" id="GO:0060003">
    <property type="term" value="P:copper ion export"/>
    <property type="evidence" value="ECO:0007669"/>
    <property type="project" value="TreeGrafter"/>
</dbReference>
<feature type="transmembrane region" description="Helical" evidence="5">
    <location>
        <begin position="483"/>
        <end position="503"/>
    </location>
</feature>
<feature type="domain" description="CzcB-like barrel-sandwich hybrid" evidence="7">
    <location>
        <begin position="93"/>
        <end position="293"/>
    </location>
</feature>
<dbReference type="NCBIfam" id="TIGR01730">
    <property type="entry name" value="RND_mfp"/>
    <property type="match status" value="1"/>
</dbReference>
<gene>
    <name evidence="9" type="ORF">C7H19_20990</name>
</gene>
<comment type="caution">
    <text evidence="9">The sequence shown here is derived from an EMBL/GenBank/DDBJ whole genome shotgun (WGS) entry which is preliminary data.</text>
</comment>
<proteinExistence type="inferred from homology"/>
<feature type="domain" description="CusB-like beta-barrel" evidence="6">
    <location>
        <begin position="310"/>
        <end position="381"/>
    </location>
</feature>
<dbReference type="GO" id="GO:0015679">
    <property type="term" value="P:plasma membrane copper ion transport"/>
    <property type="evidence" value="ECO:0007669"/>
    <property type="project" value="TreeGrafter"/>
</dbReference>
<feature type="coiled-coil region" evidence="3">
    <location>
        <begin position="140"/>
        <end position="178"/>
    </location>
</feature>
<keyword evidence="5" id="KW-0472">Membrane</keyword>
<reference evidence="9 10" key="1">
    <citation type="submission" date="2018-03" db="EMBL/GenBank/DDBJ databases">
        <title>The ancient ancestry and fast evolution of plastids.</title>
        <authorList>
            <person name="Moore K.R."/>
            <person name="Magnabosco C."/>
            <person name="Momper L."/>
            <person name="Gold D.A."/>
            <person name="Bosak T."/>
            <person name="Fournier G.P."/>
        </authorList>
    </citation>
    <scope>NUCLEOTIDE SEQUENCE [LARGE SCALE GENOMIC DNA]</scope>
    <source>
        <strain evidence="9 10">CCALA 016</strain>
    </source>
</reference>
<evidence type="ECO:0000256" key="2">
    <source>
        <dbReference type="ARBA" id="ARBA00022448"/>
    </source>
</evidence>
<keyword evidence="5" id="KW-1133">Transmembrane helix</keyword>
<feature type="domain" description="CzcB-like C-terminal circularly permuted SH3-like" evidence="8">
    <location>
        <begin position="391"/>
        <end position="446"/>
    </location>
</feature>
<dbReference type="SUPFAM" id="SSF111369">
    <property type="entry name" value="HlyD-like secretion proteins"/>
    <property type="match status" value="1"/>
</dbReference>
<feature type="coiled-coil region" evidence="3">
    <location>
        <begin position="203"/>
        <end position="237"/>
    </location>
</feature>
<dbReference type="FunFam" id="2.40.30.170:FF:000010">
    <property type="entry name" value="Efflux RND transporter periplasmic adaptor subunit"/>
    <property type="match status" value="1"/>
</dbReference>
<dbReference type="InterPro" id="IPR051909">
    <property type="entry name" value="MFP_Cation_Efflux"/>
</dbReference>
<dbReference type="InterPro" id="IPR011053">
    <property type="entry name" value="Single_hybrid_motif"/>
</dbReference>
<evidence type="ECO:0000313" key="10">
    <source>
        <dbReference type="Proteomes" id="UP000239001"/>
    </source>
</evidence>
<dbReference type="AlphaFoldDB" id="A0A2T1LSG0"/>
<dbReference type="Pfam" id="PF25973">
    <property type="entry name" value="BSH_CzcB"/>
    <property type="match status" value="1"/>
</dbReference>
<evidence type="ECO:0000259" key="7">
    <source>
        <dbReference type="Pfam" id="PF25973"/>
    </source>
</evidence>
<dbReference type="InterPro" id="IPR058649">
    <property type="entry name" value="CzcB_C"/>
</dbReference>
<comment type="similarity">
    <text evidence="1">Belongs to the membrane fusion protein (MFP) (TC 8.A.1) family.</text>
</comment>
<evidence type="ECO:0000313" key="9">
    <source>
        <dbReference type="EMBL" id="PSF32922.1"/>
    </source>
</evidence>
<evidence type="ECO:0000256" key="3">
    <source>
        <dbReference type="SAM" id="Coils"/>
    </source>
</evidence>
<evidence type="ECO:0000256" key="5">
    <source>
        <dbReference type="SAM" id="Phobius"/>
    </source>
</evidence>
<dbReference type="InterPro" id="IPR058647">
    <property type="entry name" value="BSH_CzcB-like"/>
</dbReference>
<keyword evidence="2" id="KW-0813">Transport</keyword>
<evidence type="ECO:0000259" key="8">
    <source>
        <dbReference type="Pfam" id="PF25975"/>
    </source>
</evidence>
<dbReference type="Gene3D" id="2.40.50.100">
    <property type="match status" value="1"/>
</dbReference>
<sequence>MRQSLITAEVVRLTTRTILTLILLTIPSRALAGAGHDHGSSQFQQGDAGSVQNIEVDAATAKRLELKIEPAIRQQLSFGISTSGQIESLPNKQVDVTTPVGGTVTRLLVNPGDAVTAGQAVAMMTSPELASLRTESLDRQAEAIAAMQQAEADFKLAQQNLEQQRKIVTANIRQAKTEESFAQERYSKDQELLARGAIPRRTMLESEVKLQEAKAALAKAESALEVSEAQAQLYRAQSAVSVAQKRVKLSSQTYQTRLQQLGATPNSDGAIIIKAPISGIVANRETTLGESGQDAGKRIMTIVNGNDVQVSANIFEKDIDQVQIGQRVRVRANGLPDQTFEGRVNVIGAVVSGDTRIVPVKATLKNGNGVLKPGMFVELEILTDRTSTGVLAIPKSALVETNDRRQVVFVQNGNAFQLTEVELGRESGEFVEVKKGLFDGDLIVTQRANQLYAQSLRGGNVAADDHSEGEDKGEIASSTATAWLPWWLIVPVGGIIVGGAFWTGSLWSSRRSRLTLVNDSLYNNRGDGTEIYLDHAKPTIEPQPEEPLTNPRQSD</sequence>
<dbReference type="EMBL" id="PXOH01000035">
    <property type="protein sequence ID" value="PSF32922.1"/>
    <property type="molecule type" value="Genomic_DNA"/>
</dbReference>
<dbReference type="GO" id="GO:0030313">
    <property type="term" value="C:cell envelope"/>
    <property type="evidence" value="ECO:0007669"/>
    <property type="project" value="TreeGrafter"/>
</dbReference>
<keyword evidence="10" id="KW-1185">Reference proteome</keyword>
<evidence type="ECO:0000256" key="4">
    <source>
        <dbReference type="SAM" id="MobiDB-lite"/>
    </source>
</evidence>
<dbReference type="PANTHER" id="PTHR30097:SF4">
    <property type="entry name" value="SLR6042 PROTEIN"/>
    <property type="match status" value="1"/>
</dbReference>
<feature type="region of interest" description="Disordered" evidence="4">
    <location>
        <begin position="535"/>
        <end position="555"/>
    </location>
</feature>
<accession>A0A2T1LSG0</accession>
<dbReference type="InterPro" id="IPR058792">
    <property type="entry name" value="Beta-barrel_RND_2"/>
</dbReference>
<evidence type="ECO:0000259" key="6">
    <source>
        <dbReference type="Pfam" id="PF25954"/>
    </source>
</evidence>
<dbReference type="RefSeq" id="WP_106458877.1">
    <property type="nucleotide sequence ID" value="NZ_PXOH01000035.1"/>
</dbReference>
<dbReference type="SUPFAM" id="SSF51230">
    <property type="entry name" value="Single hybrid motif"/>
    <property type="match status" value="1"/>
</dbReference>
<reference evidence="9 10" key="2">
    <citation type="submission" date="2018-03" db="EMBL/GenBank/DDBJ databases">
        <authorList>
            <person name="Keele B.F."/>
        </authorList>
    </citation>
    <scope>NUCLEOTIDE SEQUENCE [LARGE SCALE GENOMIC DNA]</scope>
    <source>
        <strain evidence="9 10">CCALA 016</strain>
    </source>
</reference>
<dbReference type="Gene3D" id="2.40.30.170">
    <property type="match status" value="1"/>
</dbReference>
<organism evidence="9 10">
    <name type="scientific">Aphanothece hegewaldii CCALA 016</name>
    <dbReference type="NCBI Taxonomy" id="2107694"/>
    <lineage>
        <taxon>Bacteria</taxon>
        <taxon>Bacillati</taxon>
        <taxon>Cyanobacteriota</taxon>
        <taxon>Cyanophyceae</taxon>
        <taxon>Oscillatoriophycideae</taxon>
        <taxon>Chroococcales</taxon>
        <taxon>Aphanothecaceae</taxon>
        <taxon>Aphanothece</taxon>
    </lineage>
</organism>
<name>A0A2T1LSG0_9CHRO</name>
<dbReference type="Pfam" id="PF25954">
    <property type="entry name" value="Beta-barrel_RND_2"/>
    <property type="match status" value="1"/>
</dbReference>
<keyword evidence="3" id="KW-0175">Coiled coil</keyword>
<dbReference type="Pfam" id="PF25975">
    <property type="entry name" value="CzcB_C"/>
    <property type="match status" value="1"/>
</dbReference>
<keyword evidence="5" id="KW-0812">Transmembrane</keyword>
<dbReference type="Proteomes" id="UP000239001">
    <property type="component" value="Unassembled WGS sequence"/>
</dbReference>